<dbReference type="EMBL" id="SLVU01000016">
    <property type="protein sequence ID" value="TCN26931.1"/>
    <property type="molecule type" value="Genomic_DNA"/>
</dbReference>
<dbReference type="AlphaFoldDB" id="A0A4R2BIP1"/>
<protein>
    <submittedName>
        <fullName evidence="1">Uncharacterized protein</fullName>
    </submittedName>
</protein>
<organism evidence="1 2">
    <name type="scientific">Sinorhizobium americanum</name>
    <dbReference type="NCBI Taxonomy" id="194963"/>
    <lineage>
        <taxon>Bacteria</taxon>
        <taxon>Pseudomonadati</taxon>
        <taxon>Pseudomonadota</taxon>
        <taxon>Alphaproteobacteria</taxon>
        <taxon>Hyphomicrobiales</taxon>
        <taxon>Rhizobiaceae</taxon>
        <taxon>Sinorhizobium/Ensifer group</taxon>
        <taxon>Sinorhizobium</taxon>
    </lineage>
</organism>
<gene>
    <name evidence="1" type="ORF">EV184_1164</name>
</gene>
<comment type="caution">
    <text evidence="1">The sequence shown here is derived from an EMBL/GenBank/DDBJ whole genome shotgun (WGS) entry which is preliminary data.</text>
</comment>
<sequence>MITFEEWTEPRNELLGKSWTELTPEEREEVDDWIQRQFVNKNIAMIEKAAGVIVVDRPPPDPLPFTDPAKTASKAQKMIAAFRPGKAQRQVVPGQVIMLDGDAGEFEGRVIGGHKESTAEVIANLQVNLRKIYPQTMSGEMKN</sequence>
<proteinExistence type="predicted"/>
<reference evidence="1 2" key="1">
    <citation type="submission" date="2019-03" db="EMBL/GenBank/DDBJ databases">
        <title>Genomic Encyclopedia of Type Strains, Phase IV (KMG-V): Genome sequencing to study the core and pangenomes of soil and plant-associated prokaryotes.</title>
        <authorList>
            <person name="Whitman W."/>
        </authorList>
    </citation>
    <scope>NUCLEOTIDE SEQUENCE [LARGE SCALE GENOMIC DNA]</scope>
    <source>
        <strain evidence="1 2">23C40</strain>
    </source>
</reference>
<dbReference type="Proteomes" id="UP000295043">
    <property type="component" value="Unassembled WGS sequence"/>
</dbReference>
<evidence type="ECO:0000313" key="2">
    <source>
        <dbReference type="Proteomes" id="UP000295043"/>
    </source>
</evidence>
<name>A0A4R2BIP1_9HYPH</name>
<accession>A0A4R2BIP1</accession>
<evidence type="ECO:0000313" key="1">
    <source>
        <dbReference type="EMBL" id="TCN26931.1"/>
    </source>
</evidence>
<dbReference type="RefSeq" id="WP_132078384.1">
    <property type="nucleotide sequence ID" value="NZ_SLVU01000016.1"/>
</dbReference>